<evidence type="ECO:0000256" key="1">
    <source>
        <dbReference type="SAM" id="MobiDB-lite"/>
    </source>
</evidence>
<dbReference type="InterPro" id="IPR002938">
    <property type="entry name" value="FAD-bd"/>
</dbReference>
<protein>
    <submittedName>
        <fullName evidence="3">2-polyprenyl-6-methoxyphenol hydroxylase</fullName>
    </submittedName>
</protein>
<evidence type="ECO:0000313" key="3">
    <source>
        <dbReference type="EMBL" id="SFX82000.1"/>
    </source>
</evidence>
<feature type="region of interest" description="Disordered" evidence="1">
    <location>
        <begin position="383"/>
        <end position="409"/>
    </location>
</feature>
<evidence type="ECO:0000259" key="2">
    <source>
        <dbReference type="Pfam" id="PF01494"/>
    </source>
</evidence>
<dbReference type="OrthoDB" id="9790035at2"/>
<evidence type="ECO:0000313" key="4">
    <source>
        <dbReference type="Proteomes" id="UP000181909"/>
    </source>
</evidence>
<sequence>MTGNRRAVVLGGGFAGALTSSMLVRYVDDVTVIDRDEYPHGPELRKGVPQARHCHILWSGGARIMESLLPGTTDRLIAAGAHRIGIPNGLVSYTAFGWQHRFPETGFTLACSRALLDWTVRDQALRNPRISVLDRTEALELTGTAERVTGVRVRDSATGEERVLEADIVVDTTGRGSAMKRWLGGLGIAAPQEETVDTGMVYATRIFRAPETPGGTFPLVSVLADSRQGGPGRNAVLMPIEGDRWIVTLSGTRGGEPPADAAGFMEYARESVRHPLIGDLIAGLEPLTAVQRSRSTVNRRLHYDRLAAWPAGLVVLGDAATAFNPVYGHGMSAAARSVAAFEKQIQLRDLDPGLGRAVQRAVAKAVDDAWMLATSGDVNYPHVEVDSRDPRLTDDDGTRRRDSDVMSSVATRNREVSRAAVGLMTLSASVAEIQTPWLLAALRRGFEVPALTEPPLRPEELAVLPARSCAVG</sequence>
<proteinExistence type="predicted"/>
<feature type="domain" description="FAD-binding" evidence="2">
    <location>
        <begin position="8"/>
        <end position="336"/>
    </location>
</feature>
<dbReference type="Pfam" id="PF01494">
    <property type="entry name" value="FAD_binding_3"/>
    <property type="match status" value="1"/>
</dbReference>
<feature type="compositionally biased region" description="Basic and acidic residues" evidence="1">
    <location>
        <begin position="383"/>
        <end position="404"/>
    </location>
</feature>
<dbReference type="STRING" id="1893.SAMN02787144_1006304"/>
<gene>
    <name evidence="3" type="ORF">SAMN02787144_1006304</name>
</gene>
<dbReference type="PANTHER" id="PTHR43422:SF3">
    <property type="entry name" value="THIAMINE THIAZOLE SYNTHASE"/>
    <property type="match status" value="1"/>
</dbReference>
<dbReference type="AlphaFoldDB" id="A0A1K2A6N5"/>
<dbReference type="RefSeq" id="WP_072485492.1">
    <property type="nucleotide sequence ID" value="NZ_CP108277.1"/>
</dbReference>
<dbReference type="EMBL" id="FPJO01000006">
    <property type="protein sequence ID" value="SFX82000.1"/>
    <property type="molecule type" value="Genomic_DNA"/>
</dbReference>
<dbReference type="Proteomes" id="UP000181909">
    <property type="component" value="Unassembled WGS sequence"/>
</dbReference>
<dbReference type="Gene3D" id="3.50.50.60">
    <property type="entry name" value="FAD/NAD(P)-binding domain"/>
    <property type="match status" value="1"/>
</dbReference>
<organism evidence="3 4">
    <name type="scientific">Streptomyces atratus</name>
    <dbReference type="NCBI Taxonomy" id="1893"/>
    <lineage>
        <taxon>Bacteria</taxon>
        <taxon>Bacillati</taxon>
        <taxon>Actinomycetota</taxon>
        <taxon>Actinomycetes</taxon>
        <taxon>Kitasatosporales</taxon>
        <taxon>Streptomycetaceae</taxon>
        <taxon>Streptomyces</taxon>
    </lineage>
</organism>
<dbReference type="SUPFAM" id="SSF51905">
    <property type="entry name" value="FAD/NAD(P)-binding domain"/>
    <property type="match status" value="1"/>
</dbReference>
<dbReference type="InterPro" id="IPR036188">
    <property type="entry name" value="FAD/NAD-bd_sf"/>
</dbReference>
<accession>A0A1K2A6N5</accession>
<name>A0A1K2A6N5_STRAR</name>
<dbReference type="PANTHER" id="PTHR43422">
    <property type="entry name" value="THIAMINE THIAZOLE SYNTHASE"/>
    <property type="match status" value="1"/>
</dbReference>
<dbReference type="GO" id="GO:0071949">
    <property type="term" value="F:FAD binding"/>
    <property type="evidence" value="ECO:0007669"/>
    <property type="project" value="InterPro"/>
</dbReference>
<reference evidence="3 4" key="1">
    <citation type="submission" date="2016-11" db="EMBL/GenBank/DDBJ databases">
        <authorList>
            <person name="Jaros S."/>
            <person name="Januszkiewicz K."/>
            <person name="Wedrychowicz H."/>
        </authorList>
    </citation>
    <scope>NUCLEOTIDE SEQUENCE [LARGE SCALE GENOMIC DNA]</scope>
    <source>
        <strain evidence="3 4">OK807</strain>
    </source>
</reference>